<dbReference type="GO" id="GO:0005524">
    <property type="term" value="F:ATP binding"/>
    <property type="evidence" value="ECO:0007669"/>
    <property type="project" value="UniProtKB-UniRule"/>
</dbReference>
<protein>
    <submittedName>
        <fullName evidence="5">Ribonucleotide reductase of class III (Anaerobic), large subunit</fullName>
        <ecNumber evidence="5">1.17.4.2</ecNumber>
    </submittedName>
</protein>
<evidence type="ECO:0000256" key="3">
    <source>
        <dbReference type="PROSITE-ProRule" id="PRU00492"/>
    </source>
</evidence>
<evidence type="ECO:0000313" key="5">
    <source>
        <dbReference type="EMBL" id="QGU00824.1"/>
    </source>
</evidence>
<keyword evidence="2 3" id="KW-0067">ATP-binding</keyword>
<dbReference type="AlphaFoldDB" id="A0A6I6DJ34"/>
<gene>
    <name evidence="5" type="ORF">SYNTR_2230</name>
</gene>
<evidence type="ECO:0000313" key="6">
    <source>
        <dbReference type="Proteomes" id="UP000426444"/>
    </source>
</evidence>
<dbReference type="Proteomes" id="UP000426444">
    <property type="component" value="Chromosome"/>
</dbReference>
<dbReference type="InterPro" id="IPR012833">
    <property type="entry name" value="NrdD"/>
</dbReference>
<dbReference type="Gene3D" id="3.20.70.20">
    <property type="match status" value="1"/>
</dbReference>
<reference evidence="6" key="1">
    <citation type="journal article" date="2019" name="Microbiology">
        <title>Complete Genome Sequence of an Uncultured Bacterium of the Candidate Phylum Bipolaricaulota.</title>
        <authorList>
            <person name="Kadnikov V.V."/>
            <person name="Mardanov A.V."/>
            <person name="Beletsky A.V."/>
            <person name="Frank Y.A."/>
            <person name="Karnachuk O.V."/>
            <person name="Ravin N.V."/>
        </authorList>
    </citation>
    <scope>NUCLEOTIDE SEQUENCE [LARGE SCALE GENOMIC DNA]</scope>
</reference>
<keyword evidence="5" id="KW-0560">Oxidoreductase</keyword>
<evidence type="ECO:0000256" key="2">
    <source>
        <dbReference type="ARBA" id="ARBA00022840"/>
    </source>
</evidence>
<dbReference type="RefSeq" id="WP_156204571.1">
    <property type="nucleotide sequence ID" value="NZ_CP046457.1"/>
</dbReference>
<dbReference type="PROSITE" id="PS51161">
    <property type="entry name" value="ATP_CONE"/>
    <property type="match status" value="1"/>
</dbReference>
<dbReference type="EC" id="1.17.4.2" evidence="5"/>
<dbReference type="GO" id="GO:0009265">
    <property type="term" value="P:2'-deoxyribonucleotide biosynthetic process"/>
    <property type="evidence" value="ECO:0007669"/>
    <property type="project" value="TreeGrafter"/>
</dbReference>
<dbReference type="Pfam" id="PF03477">
    <property type="entry name" value="ATP-cone"/>
    <property type="match status" value="1"/>
</dbReference>
<dbReference type="NCBIfam" id="NF006126">
    <property type="entry name" value="PRK08270.1"/>
    <property type="match status" value="1"/>
</dbReference>
<dbReference type="EMBL" id="CP046457">
    <property type="protein sequence ID" value="QGU00824.1"/>
    <property type="molecule type" value="Genomic_DNA"/>
</dbReference>
<proteinExistence type="predicted"/>
<feature type="domain" description="ATP-cone" evidence="4">
    <location>
        <begin position="4"/>
        <end position="96"/>
    </location>
</feature>
<dbReference type="GO" id="GO:0006260">
    <property type="term" value="P:DNA replication"/>
    <property type="evidence" value="ECO:0007669"/>
    <property type="project" value="InterPro"/>
</dbReference>
<sequence length="705" mass="80480">MDISKIIKRDGSIVEFEKEKITKAIWGAAQAVGGKDYQTAVELTDKVVEIAQYIDDEEISTVEKIQDLVERVLVKNGHYKTAKAYILYRKQRADARDASQLLLNNQIISSYLEKNDWRIKENSNMTYSLQGMNFHISSVIVSQYWLNQIYPTEVREAHNSGDFHIHDLGILGVYCVGWDIRDLLQEGFKGVRGKVASGPAKHFRSVLGQIVNFFFTLQGEAAGAQAFSNFDTLLAPFIRYDNLDYKQTKQGLQEFVFNMNVPTRVGFQTPFTNVTLDLKVPEFMKDEPVIIGGKHMDATYGEFQKEMDMFNQAFAEVMMEGDVEERVFTFPIPTYNITEDFDWDNPNYDKIWEMTAKYGIPYFSNFIGSDMNPEDARSMCCRLRLDNRELRKRGGGLFGANPLTGSIGVVTINMSRIAYLASTEEEFYQRLAEVMDKAKTSLEIKRKVLENLTESGLYPYSQFYLRSVKEGFGQYWKNHFSTIGMVGMNEACLNFLGEDIASEKGQDFAKIVMDYMRDRLMWYQDETGDIYNLEATPAEGVSYSIAKKDKSQYKNIMVANQEEVQNGAEPYYTNSTQLPVSYTDDLFKALKSQDELQTRYTGGTVFHIFLGEAVPTINSVKNLVHKVCQQFSLPYFTLSPTFSICPSHGYIGGENQTCPLCEAEGITTPCEVYSRVVGYLRPVDQWNAGKQQEFNERKTFAVEHK</sequence>
<evidence type="ECO:0000259" key="4">
    <source>
        <dbReference type="PROSITE" id="PS51161"/>
    </source>
</evidence>
<accession>A0A6I6DJ34</accession>
<dbReference type="NCBIfam" id="TIGR02487">
    <property type="entry name" value="NrdD"/>
    <property type="match status" value="1"/>
</dbReference>
<keyword evidence="1 3" id="KW-0547">Nucleotide-binding</keyword>
<dbReference type="SUPFAM" id="SSF51998">
    <property type="entry name" value="PFL-like glycyl radical enzymes"/>
    <property type="match status" value="1"/>
</dbReference>
<keyword evidence="6" id="KW-1185">Reference proteome</keyword>
<dbReference type="KEGG" id="salq:SYNTR_2230"/>
<dbReference type="PANTHER" id="PTHR21075">
    <property type="entry name" value="ANAEROBIC RIBONUCLEOSIDE-TRIPHOSPHATE REDUCTASE"/>
    <property type="match status" value="1"/>
</dbReference>
<organism evidence="5 6">
    <name type="scientific">Candidatus Syntrophocurvum alkaliphilum</name>
    <dbReference type="NCBI Taxonomy" id="2293317"/>
    <lineage>
        <taxon>Bacteria</taxon>
        <taxon>Bacillati</taxon>
        <taxon>Bacillota</taxon>
        <taxon>Clostridia</taxon>
        <taxon>Eubacteriales</taxon>
        <taxon>Syntrophomonadaceae</taxon>
        <taxon>Candidatus Syntrophocurvum</taxon>
    </lineage>
</organism>
<dbReference type="GO" id="GO:0004748">
    <property type="term" value="F:ribonucleoside-diphosphate reductase activity, thioredoxin disulfide as acceptor"/>
    <property type="evidence" value="ECO:0007669"/>
    <property type="project" value="TreeGrafter"/>
</dbReference>
<dbReference type="Pfam" id="PF13597">
    <property type="entry name" value="NRDD"/>
    <property type="match status" value="1"/>
</dbReference>
<dbReference type="GO" id="GO:0008998">
    <property type="term" value="F:ribonucleoside-triphosphate reductase (thioredoxin) activity"/>
    <property type="evidence" value="ECO:0007669"/>
    <property type="project" value="UniProtKB-EC"/>
</dbReference>
<evidence type="ECO:0000256" key="1">
    <source>
        <dbReference type="ARBA" id="ARBA00022741"/>
    </source>
</evidence>
<dbReference type="InterPro" id="IPR005144">
    <property type="entry name" value="ATP-cone_dom"/>
</dbReference>
<dbReference type="CDD" id="cd01675">
    <property type="entry name" value="RNR_III"/>
    <property type="match status" value="1"/>
</dbReference>
<dbReference type="OrthoDB" id="9804622at2"/>
<dbReference type="GO" id="GO:0031250">
    <property type="term" value="C:anaerobic ribonucleoside-triphosphate reductase complex"/>
    <property type="evidence" value="ECO:0007669"/>
    <property type="project" value="TreeGrafter"/>
</dbReference>
<name>A0A6I6DJ34_9FIRM</name>
<dbReference type="PANTHER" id="PTHR21075:SF0">
    <property type="entry name" value="ANAEROBIC RIBONUCLEOSIDE-TRIPHOSPHATE REDUCTASE"/>
    <property type="match status" value="1"/>
</dbReference>